<evidence type="ECO:0000313" key="3">
    <source>
        <dbReference type="EMBL" id="RSI70968.1"/>
    </source>
</evidence>
<dbReference type="EMBL" id="RJVZ01000006">
    <property type="protein sequence ID" value="RSK09260.1"/>
    <property type="molecule type" value="Genomic_DNA"/>
</dbReference>
<dbReference type="PATRIC" id="fig|1303.44.peg.75"/>
<accession>A0A081R7R4</accession>
<reference evidence="6 7" key="2">
    <citation type="submission" date="2018-11" db="EMBL/GenBank/DDBJ databases">
        <title>Species Designations Belie Phenotypic and Genotypic Heterogeneity in Oral Streptococci.</title>
        <authorList>
            <person name="Velsko I."/>
        </authorList>
    </citation>
    <scope>NUCLEOTIDE SEQUENCE [LARGE SCALE GENOMIC DNA]</scope>
    <source>
        <strain evidence="4 7">BCA1</strain>
        <strain evidence="3 6">BCC50</strain>
    </source>
</reference>
<evidence type="ECO:0000313" key="7">
    <source>
        <dbReference type="Proteomes" id="UP000279863"/>
    </source>
</evidence>
<gene>
    <name evidence="4" type="ORF">D8804_04425</name>
    <name evidence="3" type="ORF">D8860_04395</name>
    <name evidence="2" type="ORF">Q4441_07955</name>
    <name evidence="1" type="ORF">SK143_0079</name>
</gene>
<dbReference type="GeneID" id="49598933"/>
<evidence type="ECO:0000313" key="6">
    <source>
        <dbReference type="Proteomes" id="UP000272687"/>
    </source>
</evidence>
<dbReference type="AlphaFoldDB" id="A0A081R7R4"/>
<name>A0A081R7R4_STROR</name>
<comment type="caution">
    <text evidence="1">The sequence shown here is derived from an EMBL/GenBank/DDBJ whole genome shotgun (WGS) entry which is preliminary data.</text>
</comment>
<dbReference type="RefSeq" id="WP_000177340.1">
    <property type="nucleotide sequence ID" value="NZ_CP023507.1"/>
</dbReference>
<dbReference type="Proteomes" id="UP001170022">
    <property type="component" value="Unassembled WGS sequence"/>
</dbReference>
<sequence>MTLWKFNRTDVIITLKNGAVVRGFVEDYCDASDNDEEIDSLLVDVDGTLYEYFEDEIVSIIES</sequence>
<dbReference type="EMBL" id="JAUONQ010000008">
    <property type="protein sequence ID" value="MDO6348516.1"/>
    <property type="molecule type" value="Genomic_DNA"/>
</dbReference>
<protein>
    <submittedName>
        <fullName evidence="1">Uncharacterized protein</fullName>
    </submittedName>
</protein>
<dbReference type="Proteomes" id="UP000028098">
    <property type="component" value="Unassembled WGS sequence"/>
</dbReference>
<dbReference type="Proteomes" id="UP000279863">
    <property type="component" value="Unassembled WGS sequence"/>
</dbReference>
<dbReference type="EMBL" id="RJNM01000006">
    <property type="protein sequence ID" value="RSI70968.1"/>
    <property type="molecule type" value="Genomic_DNA"/>
</dbReference>
<dbReference type="EMBL" id="JPGB01000001">
    <property type="protein sequence ID" value="KEQ51237.1"/>
    <property type="molecule type" value="Genomic_DNA"/>
</dbReference>
<evidence type="ECO:0000313" key="2">
    <source>
        <dbReference type="EMBL" id="MDO6348516.1"/>
    </source>
</evidence>
<reference evidence="1 5" key="1">
    <citation type="submission" date="2014-05" db="EMBL/GenBank/DDBJ databases">
        <authorList>
            <person name="Daugherty S.C."/>
            <person name="Tallon L.J."/>
            <person name="Sadzewicz L."/>
            <person name="Kilian M."/>
            <person name="Tettelin H."/>
        </authorList>
    </citation>
    <scope>NUCLEOTIDE SEQUENCE [LARGE SCALE GENOMIC DNA]</scope>
    <source>
        <strain evidence="1 5">SK143</strain>
    </source>
</reference>
<evidence type="ECO:0000313" key="4">
    <source>
        <dbReference type="EMBL" id="RSK09260.1"/>
    </source>
</evidence>
<dbReference type="Proteomes" id="UP000272687">
    <property type="component" value="Unassembled WGS sequence"/>
</dbReference>
<organism evidence="1 5">
    <name type="scientific">Streptococcus oralis</name>
    <dbReference type="NCBI Taxonomy" id="1303"/>
    <lineage>
        <taxon>Bacteria</taxon>
        <taxon>Bacillati</taxon>
        <taxon>Bacillota</taxon>
        <taxon>Bacilli</taxon>
        <taxon>Lactobacillales</taxon>
        <taxon>Streptococcaceae</taxon>
        <taxon>Streptococcus</taxon>
    </lineage>
</organism>
<evidence type="ECO:0000313" key="5">
    <source>
        <dbReference type="Proteomes" id="UP000028098"/>
    </source>
</evidence>
<reference evidence="2" key="3">
    <citation type="submission" date="2023-07" db="EMBL/GenBank/DDBJ databases">
        <title>Whole Genome Sequencing of Colonoscopy isolates.</title>
        <authorList>
            <person name="Surve S.V."/>
            <person name="Valls R.A."/>
            <person name="Barrak K.E."/>
            <person name="Gardner T.B."/>
            <person name="O'Toole G.A."/>
        </authorList>
    </citation>
    <scope>NUCLEOTIDE SEQUENCE</scope>
    <source>
        <strain evidence="2">GP0012</strain>
    </source>
</reference>
<proteinExistence type="predicted"/>
<evidence type="ECO:0000313" key="1">
    <source>
        <dbReference type="EMBL" id="KEQ51237.1"/>
    </source>
</evidence>